<accession>A0A7E4W8H8</accession>
<sequence>MNHEDLLDRRLCQAVSATVSSVLSSGQFFRTGQAPVASDLCHSLLLCNANIWPSSPPAPSFCRFEPFLATHTPQNWSCVDRMNVFDHIFEA</sequence>
<dbReference type="WBParaSite" id="Pan_g8327.t1">
    <property type="protein sequence ID" value="Pan_g8327.t1"/>
    <property type="gene ID" value="Pan_g8327"/>
</dbReference>
<reference evidence="2" key="2">
    <citation type="submission" date="2020-10" db="UniProtKB">
        <authorList>
            <consortium name="WormBaseParasite"/>
        </authorList>
    </citation>
    <scope>IDENTIFICATION</scope>
</reference>
<evidence type="ECO:0000313" key="1">
    <source>
        <dbReference type="Proteomes" id="UP000492821"/>
    </source>
</evidence>
<reference evidence="1" key="1">
    <citation type="journal article" date="2013" name="Genetics">
        <title>The draft genome and transcriptome of Panagrellus redivivus are shaped by the harsh demands of a free-living lifestyle.</title>
        <authorList>
            <person name="Srinivasan J."/>
            <person name="Dillman A.R."/>
            <person name="Macchietto M.G."/>
            <person name="Heikkinen L."/>
            <person name="Lakso M."/>
            <person name="Fracchia K.M."/>
            <person name="Antoshechkin I."/>
            <person name="Mortazavi A."/>
            <person name="Wong G."/>
            <person name="Sternberg P.W."/>
        </authorList>
    </citation>
    <scope>NUCLEOTIDE SEQUENCE [LARGE SCALE GENOMIC DNA]</scope>
    <source>
        <strain evidence="1">MT8872</strain>
    </source>
</reference>
<organism evidence="1 2">
    <name type="scientific">Panagrellus redivivus</name>
    <name type="common">Microworm</name>
    <dbReference type="NCBI Taxonomy" id="6233"/>
    <lineage>
        <taxon>Eukaryota</taxon>
        <taxon>Metazoa</taxon>
        <taxon>Ecdysozoa</taxon>
        <taxon>Nematoda</taxon>
        <taxon>Chromadorea</taxon>
        <taxon>Rhabditida</taxon>
        <taxon>Tylenchina</taxon>
        <taxon>Panagrolaimomorpha</taxon>
        <taxon>Panagrolaimoidea</taxon>
        <taxon>Panagrolaimidae</taxon>
        <taxon>Panagrellus</taxon>
    </lineage>
</organism>
<evidence type="ECO:0000313" key="2">
    <source>
        <dbReference type="WBParaSite" id="Pan_g8327.t1"/>
    </source>
</evidence>
<name>A0A7E4W8H8_PANRE</name>
<dbReference type="Proteomes" id="UP000492821">
    <property type="component" value="Unassembled WGS sequence"/>
</dbReference>
<protein>
    <submittedName>
        <fullName evidence="2">Uncharacterized protein</fullName>
    </submittedName>
</protein>
<keyword evidence="1" id="KW-1185">Reference proteome</keyword>
<dbReference type="AlphaFoldDB" id="A0A7E4W8H8"/>
<proteinExistence type="predicted"/>